<comment type="caution">
    <text evidence="9">The sequence shown here is derived from an EMBL/GenBank/DDBJ whole genome shotgun (WGS) entry which is preliminary data.</text>
</comment>
<keyword evidence="10" id="KW-1185">Reference proteome</keyword>
<protein>
    <submittedName>
        <fullName evidence="9">Na+/H+ antiporter NhaC family protein</fullName>
    </submittedName>
</protein>
<keyword evidence="3 6" id="KW-0812">Transmembrane</keyword>
<evidence type="ECO:0000313" key="9">
    <source>
        <dbReference type="EMBL" id="MCC2229703.1"/>
    </source>
</evidence>
<feature type="transmembrane region" description="Helical" evidence="6">
    <location>
        <begin position="281"/>
        <end position="301"/>
    </location>
</feature>
<feature type="transmembrane region" description="Helical" evidence="6">
    <location>
        <begin position="62"/>
        <end position="79"/>
    </location>
</feature>
<feature type="transmembrane region" description="Helical" evidence="6">
    <location>
        <begin position="360"/>
        <end position="378"/>
    </location>
</feature>
<keyword evidence="7" id="KW-0732">Signal</keyword>
<dbReference type="EMBL" id="JAJEQR010000004">
    <property type="protein sequence ID" value="MCC2229703.1"/>
    <property type="molecule type" value="Genomic_DNA"/>
</dbReference>
<proteinExistence type="predicted"/>
<evidence type="ECO:0000256" key="6">
    <source>
        <dbReference type="SAM" id="Phobius"/>
    </source>
</evidence>
<keyword evidence="4 6" id="KW-1133">Transmembrane helix</keyword>
<dbReference type="Pfam" id="PF03553">
    <property type="entry name" value="Na_H_antiporter"/>
    <property type="match status" value="1"/>
</dbReference>
<accession>A0AAE3JE31</accession>
<feature type="transmembrane region" description="Helical" evidence="6">
    <location>
        <begin position="99"/>
        <end position="117"/>
    </location>
</feature>
<feature type="domain" description="Na+/H+ antiporter NhaC-like C-terminal" evidence="8">
    <location>
        <begin position="214"/>
        <end position="505"/>
    </location>
</feature>
<dbReference type="Proteomes" id="UP001198182">
    <property type="component" value="Unassembled WGS sequence"/>
</dbReference>
<feature type="chain" id="PRO_5041919529" evidence="7">
    <location>
        <begin position="26"/>
        <end position="533"/>
    </location>
</feature>
<evidence type="ECO:0000256" key="4">
    <source>
        <dbReference type="ARBA" id="ARBA00022989"/>
    </source>
</evidence>
<feature type="transmembrane region" description="Helical" evidence="6">
    <location>
        <begin position="223"/>
        <end position="240"/>
    </location>
</feature>
<dbReference type="PANTHER" id="PTHR43478">
    <property type="entry name" value="NA+/H+ ANTIPORTER-RELATED"/>
    <property type="match status" value="1"/>
</dbReference>
<name>A0AAE3JE31_9FIRM</name>
<feature type="signal peptide" evidence="7">
    <location>
        <begin position="1"/>
        <end position="25"/>
    </location>
</feature>
<evidence type="ECO:0000256" key="7">
    <source>
        <dbReference type="SAM" id="SignalP"/>
    </source>
</evidence>
<keyword evidence="2" id="KW-1003">Cell membrane</keyword>
<dbReference type="InterPro" id="IPR018461">
    <property type="entry name" value="Na/H_Antiport_NhaC-like_C"/>
</dbReference>
<evidence type="ECO:0000256" key="2">
    <source>
        <dbReference type="ARBA" id="ARBA00022475"/>
    </source>
</evidence>
<dbReference type="RefSeq" id="WP_308452490.1">
    <property type="nucleotide sequence ID" value="NZ_JAJEQR010000004.1"/>
</dbReference>
<dbReference type="GO" id="GO:0005886">
    <property type="term" value="C:plasma membrane"/>
    <property type="evidence" value="ECO:0007669"/>
    <property type="project" value="UniProtKB-SubCell"/>
</dbReference>
<comment type="subcellular location">
    <subcellularLocation>
        <location evidence="1">Cell membrane</location>
        <topology evidence="1">Multi-pass membrane protein</topology>
    </subcellularLocation>
</comment>
<evidence type="ECO:0000256" key="3">
    <source>
        <dbReference type="ARBA" id="ARBA00022692"/>
    </source>
</evidence>
<sequence>MTKKKRLWFLLPALAALLIPSLAFASEEAAEYVPSAYATFWSLLPPVIAIALALITKEVYSSLFVGILTGALLYSGFGFEQTVTHMFSDGFISVLADEYNVGILIFLVVLGVIVCLMNKSGGSAAFGRFASKRIHSRVGAQMATILLGILIFVDDYFNCLTVGSVMRPVTDKFNVSRAKLAYLIDTTAAPICIIAPISSWAAAVTGFVEGEDGFSIFMRAIPFNFYALLTIVMMVSLVIMKVDFGTMKLHEDNAKNGDLFTTPERPYGDSNEDAVAGKGSLIDLVVPILSLIICCIIGMLYTGEFFSGTDFVTAFSQSDASLGLTLGSFFGLVITILFYLVRRIMSLSDCMSCLPEGFKAMVPAILILTFAWTLKAMTDSLGADVFVASLIDGSAKGLMNLLPAIIFVIGCLLAFATGTSWGTFGILIPIVVNAFQSVDPDLMIIAISACMAGAVCGDHCSPISDTTIMASAGAQCEHVNHVTTQIPYAIVAAVIACITYIIAGFTRSALISLPIGIVLVIGTLTVIKKQQKN</sequence>
<gene>
    <name evidence="9" type="ORF">LKD81_01635</name>
</gene>
<keyword evidence="5 6" id="KW-0472">Membrane</keyword>
<dbReference type="PANTHER" id="PTHR43478:SF1">
    <property type="entry name" value="NA+_H+ ANTIPORTER NHAC-LIKE C-TERMINAL DOMAIN-CONTAINING PROTEIN"/>
    <property type="match status" value="1"/>
</dbReference>
<evidence type="ECO:0000313" key="10">
    <source>
        <dbReference type="Proteomes" id="UP001198182"/>
    </source>
</evidence>
<feature type="transmembrane region" description="Helical" evidence="6">
    <location>
        <begin position="35"/>
        <end position="55"/>
    </location>
</feature>
<evidence type="ECO:0000256" key="1">
    <source>
        <dbReference type="ARBA" id="ARBA00004651"/>
    </source>
</evidence>
<organism evidence="9 10">
    <name type="scientific">Hominifimenecus microfluidus</name>
    <dbReference type="NCBI Taxonomy" id="2885348"/>
    <lineage>
        <taxon>Bacteria</taxon>
        <taxon>Bacillati</taxon>
        <taxon>Bacillota</taxon>
        <taxon>Clostridia</taxon>
        <taxon>Lachnospirales</taxon>
        <taxon>Lachnospiraceae</taxon>
        <taxon>Hominifimenecus</taxon>
    </lineage>
</organism>
<evidence type="ECO:0000259" key="8">
    <source>
        <dbReference type="Pfam" id="PF03553"/>
    </source>
</evidence>
<feature type="transmembrane region" description="Helical" evidence="6">
    <location>
        <begin position="321"/>
        <end position="340"/>
    </location>
</feature>
<dbReference type="AlphaFoldDB" id="A0AAE3JE31"/>
<evidence type="ECO:0000256" key="5">
    <source>
        <dbReference type="ARBA" id="ARBA00023136"/>
    </source>
</evidence>
<reference evidence="9" key="1">
    <citation type="submission" date="2021-10" db="EMBL/GenBank/DDBJ databases">
        <title>Anaerobic single-cell dispensing facilitates the cultivation of human gut bacteria.</title>
        <authorList>
            <person name="Afrizal A."/>
        </authorList>
    </citation>
    <scope>NUCLEOTIDE SEQUENCE</scope>
    <source>
        <strain evidence="9">CLA-AA-H215</strain>
    </source>
</reference>
<feature type="transmembrane region" description="Helical" evidence="6">
    <location>
        <begin position="398"/>
        <end position="416"/>
    </location>
</feature>
<feature type="transmembrane region" description="Helical" evidence="6">
    <location>
        <begin position="486"/>
        <end position="503"/>
    </location>
</feature>
<feature type="transmembrane region" description="Helical" evidence="6">
    <location>
        <begin position="509"/>
        <end position="527"/>
    </location>
</feature>